<dbReference type="InterPro" id="IPR010016">
    <property type="entry name" value="PxpB"/>
</dbReference>
<gene>
    <name evidence="5" type="primary">pxpB</name>
    <name evidence="5" type="ORF">Q4T40_07060</name>
</gene>
<dbReference type="InterPro" id="IPR003833">
    <property type="entry name" value="CT_C_D"/>
</dbReference>
<dbReference type="GO" id="GO:0017168">
    <property type="term" value="F:5-oxoprolinase (ATP-hydrolyzing) activity"/>
    <property type="evidence" value="ECO:0007669"/>
    <property type="project" value="UniProtKB-EC"/>
</dbReference>
<evidence type="ECO:0000259" key="4">
    <source>
        <dbReference type="SMART" id="SM00796"/>
    </source>
</evidence>
<name>A0ABU3NVY7_9FIRM</name>
<dbReference type="Gene3D" id="3.30.1360.40">
    <property type="match status" value="1"/>
</dbReference>
<evidence type="ECO:0000256" key="1">
    <source>
        <dbReference type="ARBA" id="ARBA00022741"/>
    </source>
</evidence>
<sequence>MDEIRFLDAGEQGLVVEFGARIDPGINRRVHNAATLIAAARIPGILEVVPTYRSLLIYFDPLAISRRQLAESVRLLLEDTGGEAQTVTARVVEIPVAYGGEHGPDLAFVASHTGLSPEEVVAIHTSVPYLVYMLGFTPGFPYLGGMSERIAAPRLEQPRTAIPGGSVGIAGTQTGIYPVASPGGWRIIGRTPVKLFAPGAADPFLFAAGDYLQFKAVSAADYAAIAEQVASGVYEPVVRSATDKGGDAR</sequence>
<dbReference type="Pfam" id="PF02682">
    <property type="entry name" value="CT_C_D"/>
    <property type="match status" value="1"/>
</dbReference>
<keyword evidence="6" id="KW-1185">Reference proteome</keyword>
<keyword evidence="3" id="KW-0067">ATP-binding</keyword>
<dbReference type="InterPro" id="IPR029000">
    <property type="entry name" value="Cyclophilin-like_dom_sf"/>
</dbReference>
<evidence type="ECO:0000256" key="3">
    <source>
        <dbReference type="ARBA" id="ARBA00022840"/>
    </source>
</evidence>
<evidence type="ECO:0000256" key="2">
    <source>
        <dbReference type="ARBA" id="ARBA00022801"/>
    </source>
</evidence>
<dbReference type="PANTHER" id="PTHR34698:SF2">
    <property type="entry name" value="5-OXOPROLINASE SUBUNIT B"/>
    <property type="match status" value="1"/>
</dbReference>
<keyword evidence="2 5" id="KW-0378">Hydrolase</keyword>
<accession>A0ABU3NVY7</accession>
<organism evidence="5 6">
    <name type="scientific">Anaeroselena agilis</name>
    <dbReference type="NCBI Taxonomy" id="3063788"/>
    <lineage>
        <taxon>Bacteria</taxon>
        <taxon>Bacillati</taxon>
        <taxon>Bacillota</taxon>
        <taxon>Negativicutes</taxon>
        <taxon>Acetonemataceae</taxon>
        <taxon>Anaeroselena</taxon>
    </lineage>
</organism>
<dbReference type="RefSeq" id="WP_413779519.1">
    <property type="nucleotide sequence ID" value="NZ_JAUOZS010000001.1"/>
</dbReference>
<dbReference type="EC" id="3.5.2.9" evidence="5"/>
<feature type="domain" description="Carboxyltransferase" evidence="4">
    <location>
        <begin position="4"/>
        <end position="206"/>
    </location>
</feature>
<comment type="caution">
    <text evidence="5">The sequence shown here is derived from an EMBL/GenBank/DDBJ whole genome shotgun (WGS) entry which is preliminary data.</text>
</comment>
<dbReference type="EMBL" id="JAUOZS010000001">
    <property type="protein sequence ID" value="MDT8900990.1"/>
    <property type="molecule type" value="Genomic_DNA"/>
</dbReference>
<keyword evidence="1" id="KW-0547">Nucleotide-binding</keyword>
<dbReference type="SMART" id="SM00796">
    <property type="entry name" value="AHS1"/>
    <property type="match status" value="1"/>
</dbReference>
<protein>
    <submittedName>
        <fullName evidence="5">5-oxoprolinase subunit PxpB</fullName>
        <ecNumber evidence="5">3.5.2.9</ecNumber>
    </submittedName>
</protein>
<dbReference type="Proteomes" id="UP001254848">
    <property type="component" value="Unassembled WGS sequence"/>
</dbReference>
<reference evidence="5 6" key="1">
    <citation type="submission" date="2023-07" db="EMBL/GenBank/DDBJ databases">
        <title>The novel representative of Negativicutes class, Anaeroselena agilis gen. nov. sp. nov.</title>
        <authorList>
            <person name="Prokofeva M.I."/>
            <person name="Elcheninov A.G."/>
            <person name="Klyukina A."/>
            <person name="Kublanov I.V."/>
            <person name="Frolov E.N."/>
            <person name="Podosokorskaya O.A."/>
        </authorList>
    </citation>
    <scope>NUCLEOTIDE SEQUENCE [LARGE SCALE GENOMIC DNA]</scope>
    <source>
        <strain evidence="5 6">4137-cl</strain>
    </source>
</reference>
<evidence type="ECO:0000313" key="5">
    <source>
        <dbReference type="EMBL" id="MDT8900990.1"/>
    </source>
</evidence>
<dbReference type="NCBIfam" id="TIGR00370">
    <property type="entry name" value="5-oxoprolinase subunit PxpB"/>
    <property type="match status" value="1"/>
</dbReference>
<dbReference type="PANTHER" id="PTHR34698">
    <property type="entry name" value="5-OXOPROLINASE SUBUNIT B"/>
    <property type="match status" value="1"/>
</dbReference>
<dbReference type="Gene3D" id="2.40.100.10">
    <property type="entry name" value="Cyclophilin-like"/>
    <property type="match status" value="1"/>
</dbReference>
<proteinExistence type="predicted"/>
<dbReference type="SUPFAM" id="SSF50891">
    <property type="entry name" value="Cyclophilin-like"/>
    <property type="match status" value="1"/>
</dbReference>
<dbReference type="SUPFAM" id="SSF160467">
    <property type="entry name" value="PH0987 N-terminal domain-like"/>
    <property type="match status" value="1"/>
</dbReference>
<evidence type="ECO:0000313" key="6">
    <source>
        <dbReference type="Proteomes" id="UP001254848"/>
    </source>
</evidence>